<name>A0AB34K2C9_PRYPA</name>
<reference evidence="1 2" key="1">
    <citation type="journal article" date="2024" name="Science">
        <title>Giant polyketide synthase enzymes in the biosynthesis of giant marine polyether toxins.</title>
        <authorList>
            <person name="Fallon T.R."/>
            <person name="Shende V.V."/>
            <person name="Wierzbicki I.H."/>
            <person name="Pendleton A.L."/>
            <person name="Watervoot N.F."/>
            <person name="Auber R.P."/>
            <person name="Gonzalez D.J."/>
            <person name="Wisecaver J.H."/>
            <person name="Moore B.S."/>
        </authorList>
    </citation>
    <scope>NUCLEOTIDE SEQUENCE [LARGE SCALE GENOMIC DNA]</scope>
    <source>
        <strain evidence="1 2">12B1</strain>
    </source>
</reference>
<accession>A0AB34K2C9</accession>
<sequence length="202" mass="22371">MEMTGSAADEYICSFQVKSGVRPNGVSAAGFFSDVHELLGIIPSRTQEPVNGQGGAVGIAAQTMPFPAQLNTLEGIYLRCDLNGGNFMSFGYNRNLPDNNSLIESDIMARIPLNTQVYDDVYPFVTFQDDGGEIFKLHLQRKSLDTITFQVTDDKGRPLSQVSPRQASLGLLSYSMVLKWDHVRDPPDPHQYVPQIKTKPYP</sequence>
<evidence type="ECO:0000313" key="2">
    <source>
        <dbReference type="Proteomes" id="UP001515480"/>
    </source>
</evidence>
<comment type="caution">
    <text evidence="1">The sequence shown here is derived from an EMBL/GenBank/DDBJ whole genome shotgun (WGS) entry which is preliminary data.</text>
</comment>
<dbReference type="Proteomes" id="UP001515480">
    <property type="component" value="Unassembled WGS sequence"/>
</dbReference>
<gene>
    <name evidence="1" type="ORF">AB1Y20_016065</name>
</gene>
<evidence type="ECO:0000313" key="1">
    <source>
        <dbReference type="EMBL" id="KAL1527397.1"/>
    </source>
</evidence>
<organism evidence="1 2">
    <name type="scientific">Prymnesium parvum</name>
    <name type="common">Toxic golden alga</name>
    <dbReference type="NCBI Taxonomy" id="97485"/>
    <lineage>
        <taxon>Eukaryota</taxon>
        <taxon>Haptista</taxon>
        <taxon>Haptophyta</taxon>
        <taxon>Prymnesiophyceae</taxon>
        <taxon>Prymnesiales</taxon>
        <taxon>Prymnesiaceae</taxon>
        <taxon>Prymnesium</taxon>
    </lineage>
</organism>
<dbReference type="AlphaFoldDB" id="A0AB34K2C9"/>
<proteinExistence type="predicted"/>
<dbReference type="EMBL" id="JBGBPQ010000003">
    <property type="protein sequence ID" value="KAL1527397.1"/>
    <property type="molecule type" value="Genomic_DNA"/>
</dbReference>
<protein>
    <submittedName>
        <fullName evidence="1">Uncharacterized protein</fullName>
    </submittedName>
</protein>
<keyword evidence="2" id="KW-1185">Reference proteome</keyword>